<dbReference type="GO" id="GO:0031492">
    <property type="term" value="F:nucleosomal DNA binding"/>
    <property type="evidence" value="ECO:0007669"/>
    <property type="project" value="TreeGrafter"/>
</dbReference>
<dbReference type="InterPro" id="IPR005818">
    <property type="entry name" value="Histone_H1/H5_H15"/>
</dbReference>
<reference evidence="8" key="1">
    <citation type="journal article" date="2012" name="Nat. Genet.">
        <title>Whole-genome sequence of Schistosoma haematobium.</title>
        <authorList>
            <person name="Young N.D."/>
            <person name="Jex A.R."/>
            <person name="Li B."/>
            <person name="Liu S."/>
            <person name="Yang L."/>
            <person name="Xiong Z."/>
            <person name="Li Y."/>
            <person name="Cantacessi C."/>
            <person name="Hall R.S."/>
            <person name="Xu X."/>
            <person name="Chen F."/>
            <person name="Wu X."/>
            <person name="Zerlotini A."/>
            <person name="Oliveira G."/>
            <person name="Hofmann A."/>
            <person name="Zhang G."/>
            <person name="Fang X."/>
            <person name="Kang Y."/>
            <person name="Campbell B.E."/>
            <person name="Loukas A."/>
            <person name="Ranganathan S."/>
            <person name="Rollinson D."/>
            <person name="Rinaldi G."/>
            <person name="Brindley P.J."/>
            <person name="Yang H."/>
            <person name="Wang J."/>
            <person name="Wang J."/>
            <person name="Gasser R.B."/>
        </authorList>
    </citation>
    <scope>NUCLEOTIDE SEQUENCE [LARGE SCALE GENOMIC DNA]</scope>
</reference>
<dbReference type="STRING" id="6185.A0A095A0U7"/>
<dbReference type="SUPFAM" id="SSF46785">
    <property type="entry name" value="Winged helix' DNA-binding domain"/>
    <property type="match status" value="1"/>
</dbReference>
<dbReference type="EMBL" id="KL251621">
    <property type="protein sequence ID" value="KGB40865.1"/>
    <property type="molecule type" value="Genomic_DNA"/>
</dbReference>
<name>A0A095A0U7_SCHHA</name>
<dbReference type="PROSITE" id="PS51504">
    <property type="entry name" value="H15"/>
    <property type="match status" value="1"/>
</dbReference>
<evidence type="ECO:0000256" key="1">
    <source>
        <dbReference type="ARBA" id="ARBA00004123"/>
    </source>
</evidence>
<evidence type="ECO:0000256" key="6">
    <source>
        <dbReference type="SAM" id="MobiDB-lite"/>
    </source>
</evidence>
<dbReference type="GO" id="GO:0045910">
    <property type="term" value="P:negative regulation of DNA recombination"/>
    <property type="evidence" value="ECO:0007669"/>
    <property type="project" value="TreeGrafter"/>
</dbReference>
<evidence type="ECO:0000256" key="3">
    <source>
        <dbReference type="ARBA" id="ARBA00022454"/>
    </source>
</evidence>
<dbReference type="CDD" id="cd00073">
    <property type="entry name" value="H15"/>
    <property type="match status" value="1"/>
</dbReference>
<evidence type="ECO:0000256" key="2">
    <source>
        <dbReference type="ARBA" id="ARBA00004286"/>
    </source>
</evidence>
<evidence type="ECO:0000256" key="7">
    <source>
        <dbReference type="SAM" id="Phobius"/>
    </source>
</evidence>
<dbReference type="Pfam" id="PF00538">
    <property type="entry name" value="Linker_histone"/>
    <property type="match status" value="1"/>
</dbReference>
<organism evidence="8">
    <name type="scientific">Schistosoma haematobium</name>
    <name type="common">Blood fluke</name>
    <dbReference type="NCBI Taxonomy" id="6185"/>
    <lineage>
        <taxon>Eukaryota</taxon>
        <taxon>Metazoa</taxon>
        <taxon>Spiralia</taxon>
        <taxon>Lophotrochozoa</taxon>
        <taxon>Platyhelminthes</taxon>
        <taxon>Trematoda</taxon>
        <taxon>Digenea</taxon>
        <taxon>Strigeidida</taxon>
        <taxon>Schistosomatoidea</taxon>
        <taxon>Schistosomatidae</taxon>
        <taxon>Schistosoma</taxon>
    </lineage>
</organism>
<keyword evidence="7" id="KW-1133">Transmembrane helix</keyword>
<accession>A0A095A0U7</accession>
<feature type="compositionally biased region" description="Low complexity" evidence="6">
    <location>
        <begin position="138"/>
        <end position="153"/>
    </location>
</feature>
<feature type="compositionally biased region" description="Low complexity" evidence="6">
    <location>
        <begin position="1"/>
        <end position="10"/>
    </location>
</feature>
<keyword evidence="7" id="KW-0472">Membrane</keyword>
<keyword evidence="5" id="KW-0539">Nucleus</keyword>
<dbReference type="InterPro" id="IPR036388">
    <property type="entry name" value="WH-like_DNA-bd_sf"/>
</dbReference>
<dbReference type="PRINTS" id="PR00624">
    <property type="entry name" value="HISTONEH5"/>
</dbReference>
<proteinExistence type="predicted"/>
<dbReference type="SMART" id="SM00526">
    <property type="entry name" value="H15"/>
    <property type="match status" value="1"/>
</dbReference>
<dbReference type="GO" id="GO:0030261">
    <property type="term" value="P:chromosome condensation"/>
    <property type="evidence" value="ECO:0007669"/>
    <property type="project" value="TreeGrafter"/>
</dbReference>
<comment type="subcellular location">
    <subcellularLocation>
        <location evidence="2">Chromosome</location>
    </subcellularLocation>
    <subcellularLocation>
        <location evidence="1">Nucleus</location>
    </subcellularLocation>
</comment>
<feature type="region of interest" description="Disordered" evidence="6">
    <location>
        <begin position="106"/>
        <end position="171"/>
    </location>
</feature>
<feature type="compositionally biased region" description="Basic residues" evidence="6">
    <location>
        <begin position="112"/>
        <end position="137"/>
    </location>
</feature>
<dbReference type="InterPro" id="IPR005819">
    <property type="entry name" value="H1/H5"/>
</dbReference>
<keyword evidence="7" id="KW-0812">Transmembrane</keyword>
<evidence type="ECO:0000256" key="5">
    <source>
        <dbReference type="ARBA" id="ARBA00023242"/>
    </source>
</evidence>
<protein>
    <submittedName>
        <fullName evidence="8">Histone H1-delta</fullName>
    </submittedName>
</protein>
<evidence type="ECO:0000256" key="4">
    <source>
        <dbReference type="ARBA" id="ARBA00023125"/>
    </source>
</evidence>
<gene>
    <name evidence="8" type="ORF">MS3_09353</name>
</gene>
<dbReference type="GO" id="GO:0003690">
    <property type="term" value="F:double-stranded DNA binding"/>
    <property type="evidence" value="ECO:0007669"/>
    <property type="project" value="TreeGrafter"/>
</dbReference>
<dbReference type="GO" id="GO:0005634">
    <property type="term" value="C:nucleus"/>
    <property type="evidence" value="ECO:0007669"/>
    <property type="project" value="UniProtKB-SubCell"/>
</dbReference>
<dbReference type="Gene3D" id="1.10.10.10">
    <property type="entry name" value="Winged helix-like DNA-binding domain superfamily/Winged helix DNA-binding domain"/>
    <property type="match status" value="1"/>
</dbReference>
<feature type="transmembrane region" description="Helical" evidence="7">
    <location>
        <begin position="177"/>
        <end position="204"/>
    </location>
</feature>
<keyword evidence="3" id="KW-0158">Chromosome</keyword>
<evidence type="ECO:0000313" key="8">
    <source>
        <dbReference type="EMBL" id="KGB40865.1"/>
    </source>
</evidence>
<dbReference type="GO" id="GO:0000786">
    <property type="term" value="C:nucleosome"/>
    <property type="evidence" value="ECO:0007669"/>
    <property type="project" value="InterPro"/>
</dbReference>
<dbReference type="AlphaFoldDB" id="A0A095A0U7"/>
<dbReference type="GO" id="GO:0006334">
    <property type="term" value="P:nucleosome assembly"/>
    <property type="evidence" value="ECO:0007669"/>
    <property type="project" value="InterPro"/>
</dbReference>
<feature type="compositionally biased region" description="Basic residues" evidence="6">
    <location>
        <begin position="154"/>
        <end position="171"/>
    </location>
</feature>
<keyword evidence="4" id="KW-0238">DNA-binding</keyword>
<dbReference type="GO" id="GO:0030527">
    <property type="term" value="F:structural constituent of chromatin"/>
    <property type="evidence" value="ECO:0007669"/>
    <property type="project" value="InterPro"/>
</dbReference>
<dbReference type="InterPro" id="IPR036390">
    <property type="entry name" value="WH_DNA-bd_sf"/>
</dbReference>
<dbReference type="PANTHER" id="PTHR11467">
    <property type="entry name" value="HISTONE H1"/>
    <property type="match status" value="1"/>
</dbReference>
<sequence length="440" mass="48608">MTVSGVSGSSLAAAPSTTGVRKSAKSKKAPSIHPPYGDMIKKALKELKERGGSSRQAIAKYIKTNYKVDDRAESHLRRALVTGVKSGKLVHTKGIGASGSFKLADKTVTPKKVARPKTSKPKTTPKKASTKKPKVVKPKSTTSPASKPAASKPKATKPKSAAKPKKAKSPHKPKGDLLMVIVVILFTSIAVFVMCAFTAVWFPLAPYVSYSGAQPVVVALLGLIGSLLALSIALLLVGWFVKSRRRHSQKLLTVYNRSSWLRQCYSRIGNDDWSSQIPNVNNTANAPPSRQYYSAVSEDSPVNLKSKNYTLNKYNSYEDHLNDNLTSRYYSRNTDHRRKQRASEHQDVKCHKAEKSLIDDGFIFTHNADSESVKMCIPRNSVSNSLTDWDSSSETSGYQQMECTNYVVENYQQRNNNNNDNNSQCQYYGNTQMEFLSSDV</sequence>
<dbReference type="FunFam" id="1.10.10.10:FF:000140">
    <property type="entry name" value="Histone H1.0"/>
    <property type="match status" value="1"/>
</dbReference>
<feature type="transmembrane region" description="Helical" evidence="7">
    <location>
        <begin position="216"/>
        <end position="241"/>
    </location>
</feature>
<feature type="region of interest" description="Disordered" evidence="6">
    <location>
        <begin position="1"/>
        <end position="37"/>
    </location>
</feature>
<dbReference type="PANTHER" id="PTHR11467:SF36">
    <property type="entry name" value="HISTONE 24-RELATED"/>
    <property type="match status" value="1"/>
</dbReference>